<sequence>MIPIAVLPAILLLFSAHPIRGEQPVEPLKQLDELVTTKIRETLKKEANSSIDRLLEPYKKLQEAADWPFPKLDAKIRAYNSYKSYEDSSYSDSGESFTETSNVALRKGTKDAKIFTTKVKKILRSLGINDRFGNSVWQAIFSDEKKLKKLKKKLDAIKDSSDDDSDACKNLWDFILSFWF</sequence>
<proteinExistence type="predicted"/>
<feature type="signal peptide" evidence="1">
    <location>
        <begin position="1"/>
        <end position="21"/>
    </location>
</feature>
<dbReference type="KEGG" id="dpo:4816169"/>
<dbReference type="RefSeq" id="XP_001355737.3">
    <property type="nucleotide sequence ID" value="XM_001355701.3"/>
</dbReference>
<accession>A0A6I8UHW6</accession>
<protein>
    <submittedName>
        <fullName evidence="3">Uncharacterized protein</fullName>
    </submittedName>
</protein>
<evidence type="ECO:0000256" key="1">
    <source>
        <dbReference type="SAM" id="SignalP"/>
    </source>
</evidence>
<name>A0A6I8UHW6_DROPS</name>
<dbReference type="AlphaFoldDB" id="A0A6I8UHW6"/>
<keyword evidence="1" id="KW-0732">Signal</keyword>
<dbReference type="Proteomes" id="UP000001819">
    <property type="component" value="Chromosome 4"/>
</dbReference>
<evidence type="ECO:0000313" key="3">
    <source>
        <dbReference type="RefSeq" id="XP_001355737.3"/>
    </source>
</evidence>
<feature type="chain" id="PRO_5026281452" evidence="1">
    <location>
        <begin position="22"/>
        <end position="180"/>
    </location>
</feature>
<keyword evidence="2" id="KW-1185">Reference proteome</keyword>
<dbReference type="InParanoid" id="A0A6I8UHW6"/>
<gene>
    <name evidence="3" type="primary">LOC4816169</name>
</gene>
<organism evidence="2 3">
    <name type="scientific">Drosophila pseudoobscura pseudoobscura</name>
    <name type="common">Fruit fly</name>
    <dbReference type="NCBI Taxonomy" id="46245"/>
    <lineage>
        <taxon>Eukaryota</taxon>
        <taxon>Metazoa</taxon>
        <taxon>Ecdysozoa</taxon>
        <taxon>Arthropoda</taxon>
        <taxon>Hexapoda</taxon>
        <taxon>Insecta</taxon>
        <taxon>Pterygota</taxon>
        <taxon>Neoptera</taxon>
        <taxon>Endopterygota</taxon>
        <taxon>Diptera</taxon>
        <taxon>Brachycera</taxon>
        <taxon>Muscomorpha</taxon>
        <taxon>Ephydroidea</taxon>
        <taxon>Drosophilidae</taxon>
        <taxon>Drosophila</taxon>
        <taxon>Sophophora</taxon>
    </lineage>
</organism>
<reference evidence="3" key="1">
    <citation type="submission" date="2025-08" db="UniProtKB">
        <authorList>
            <consortium name="RefSeq"/>
        </authorList>
    </citation>
    <scope>IDENTIFICATION</scope>
    <source>
        <strain evidence="3">MV-25-SWS-2005</strain>
        <tissue evidence="3">Whole body</tissue>
    </source>
</reference>
<evidence type="ECO:0000313" key="2">
    <source>
        <dbReference type="Proteomes" id="UP000001819"/>
    </source>
</evidence>